<accession>A0A0M8K6Y5</accession>
<feature type="domain" description="AB hydrolase-1" evidence="1">
    <location>
        <begin position="60"/>
        <end position="259"/>
    </location>
</feature>
<evidence type="ECO:0000313" key="2">
    <source>
        <dbReference type="EMBL" id="GAP63073.1"/>
    </source>
</evidence>
<comment type="caution">
    <text evidence="2">The sequence shown here is derived from an EMBL/GenBank/DDBJ whole genome shotgun (WGS) entry which is preliminary data.</text>
</comment>
<dbReference type="AlphaFoldDB" id="A0A0M8K6Y5"/>
<dbReference type="InterPro" id="IPR000073">
    <property type="entry name" value="AB_hydrolase_1"/>
</dbReference>
<reference evidence="3" key="2">
    <citation type="submission" date="2015-08" db="EMBL/GenBank/DDBJ databases">
        <title>Draft Genome Sequence of a Heterotrophic Facultative Anaerobic Bacterium Ardenticatena maritima Strain 110S.</title>
        <authorList>
            <person name="Kawaichi S."/>
            <person name="Yoshida T."/>
            <person name="Sako Y."/>
            <person name="Nakamura R."/>
        </authorList>
    </citation>
    <scope>NUCLEOTIDE SEQUENCE [LARGE SCALE GENOMIC DNA]</scope>
    <source>
        <strain evidence="3">110S</strain>
    </source>
</reference>
<reference evidence="2 3" key="1">
    <citation type="journal article" date="2015" name="Genome Announc.">
        <title>Draft Genome Sequence of a Heterotrophic Facultative Anaerobic Thermophilic Bacterium, Ardenticatena maritima Strain 110ST.</title>
        <authorList>
            <person name="Kawaichi S."/>
            <person name="Yoshida T."/>
            <person name="Sako Y."/>
            <person name="Nakamura R."/>
        </authorList>
    </citation>
    <scope>NUCLEOTIDE SEQUENCE [LARGE SCALE GENOMIC DNA]</scope>
    <source>
        <strain evidence="2 3">110S</strain>
    </source>
</reference>
<proteinExistence type="predicted"/>
<dbReference type="Pfam" id="PF12697">
    <property type="entry name" value="Abhydrolase_6"/>
    <property type="match status" value="1"/>
</dbReference>
<dbReference type="InterPro" id="IPR029058">
    <property type="entry name" value="AB_hydrolase_fold"/>
</dbReference>
<dbReference type="Proteomes" id="UP000037784">
    <property type="component" value="Unassembled WGS sequence"/>
</dbReference>
<evidence type="ECO:0000313" key="3">
    <source>
        <dbReference type="Proteomes" id="UP000037784"/>
    </source>
</evidence>
<dbReference type="InParanoid" id="A0A0M8K6Y5"/>
<gene>
    <name evidence="2" type="ORF">ARMA_1496</name>
</gene>
<protein>
    <recommendedName>
        <fullName evidence="1">AB hydrolase-1 domain-containing protein</fullName>
    </recommendedName>
</protein>
<organism evidence="2 3">
    <name type="scientific">Ardenticatena maritima</name>
    <dbReference type="NCBI Taxonomy" id="872965"/>
    <lineage>
        <taxon>Bacteria</taxon>
        <taxon>Bacillati</taxon>
        <taxon>Chloroflexota</taxon>
        <taxon>Ardenticatenia</taxon>
        <taxon>Ardenticatenales</taxon>
        <taxon>Ardenticatenaceae</taxon>
        <taxon>Ardenticatena</taxon>
    </lineage>
</organism>
<sequence>MKRAPGAHVIGERLAKRSKQLVLRTINHAYETPHTPFRATTRDGVSIAGVHLRRQSDTVVIYAHGFLSNKYHRAVPAFVEHLATHFDAIAFDFRGHGESGGRATFGELEVLDVEAVVAYARRQGYHRIITVGSSMGGAAVLLHAALLGGVDGVATIGAVAHLRYMRSSTASLGLRLLFKTRLGRVAAEMGRGTRIGALRISIPPVDVVHRIREPVLFIHGEWDPLIAPESALALYERAVEPKTLRLLPRTGHDIPILTPQTADFLTRWIRQAILGGAEWT</sequence>
<dbReference type="EMBL" id="BBZA01000111">
    <property type="protein sequence ID" value="GAP63073.1"/>
    <property type="molecule type" value="Genomic_DNA"/>
</dbReference>
<keyword evidence="3" id="KW-1185">Reference proteome</keyword>
<name>A0A0M8K6Y5_9CHLR</name>
<dbReference type="PANTHER" id="PTHR12277:SF81">
    <property type="entry name" value="PROTEIN ABHD13"/>
    <property type="match status" value="1"/>
</dbReference>
<dbReference type="Gene3D" id="3.40.50.1820">
    <property type="entry name" value="alpha/beta hydrolase"/>
    <property type="match status" value="1"/>
</dbReference>
<dbReference type="PANTHER" id="PTHR12277">
    <property type="entry name" value="ALPHA/BETA HYDROLASE DOMAIN-CONTAINING PROTEIN"/>
    <property type="match status" value="1"/>
</dbReference>
<dbReference type="SUPFAM" id="SSF53474">
    <property type="entry name" value="alpha/beta-Hydrolases"/>
    <property type="match status" value="1"/>
</dbReference>
<evidence type="ECO:0000259" key="1">
    <source>
        <dbReference type="Pfam" id="PF12697"/>
    </source>
</evidence>